<accession>A0A146KC20</accession>
<sequence>MIPLLATVVWTSSLLTFPMWKQNMENWFVWAKLISILIFTIVQSAFSHFESKKQLKEPNQPQNPHLKLQWFFYLLLITNISEAVVHDIQQGHVFNAISGIIQNLPLPLPPKYLELKGKRIHFYTSAYWVFVYVSWNMCFTYNTAMNTVLCFGKLAAAGLYTIIHNDASTFVVARIYTLNVIMIIKATSPYFIKYVLFKNNIPFNSTIRKMWDIFNTLNAIPLLWFRFANKKVKQE</sequence>
<evidence type="ECO:0000256" key="1">
    <source>
        <dbReference type="SAM" id="Phobius"/>
    </source>
</evidence>
<keyword evidence="1 2" id="KW-0812">Transmembrane</keyword>
<gene>
    <name evidence="2" type="ORF">TPC1_13082</name>
</gene>
<protein>
    <submittedName>
        <fullName evidence="2">Transmembrane domain-containing protein</fullName>
    </submittedName>
</protein>
<dbReference type="AlphaFoldDB" id="A0A146KC20"/>
<keyword evidence="1" id="KW-0472">Membrane</keyword>
<dbReference type="EMBL" id="GDID01002293">
    <property type="protein sequence ID" value="JAP94313.1"/>
    <property type="molecule type" value="Transcribed_RNA"/>
</dbReference>
<feature type="transmembrane region" description="Helical" evidence="1">
    <location>
        <begin position="175"/>
        <end position="197"/>
    </location>
</feature>
<keyword evidence="1" id="KW-1133">Transmembrane helix</keyword>
<name>A0A146KC20_9EUKA</name>
<proteinExistence type="predicted"/>
<reference evidence="2" key="1">
    <citation type="submission" date="2015-07" db="EMBL/GenBank/DDBJ databases">
        <title>Adaptation to a free-living lifestyle via gene acquisitions in the diplomonad Trepomonas sp. PC1.</title>
        <authorList>
            <person name="Xu F."/>
            <person name="Jerlstrom-Hultqvist J."/>
            <person name="Kolisko M."/>
            <person name="Simpson A.G.B."/>
            <person name="Roger A.J."/>
            <person name="Svard S.G."/>
            <person name="Andersson J.O."/>
        </authorList>
    </citation>
    <scope>NUCLEOTIDE SEQUENCE</scope>
    <source>
        <strain evidence="2">PC1</strain>
    </source>
</reference>
<feature type="transmembrane region" description="Helical" evidence="1">
    <location>
        <begin position="27"/>
        <end position="46"/>
    </location>
</feature>
<organism evidence="2">
    <name type="scientific">Trepomonas sp. PC1</name>
    <dbReference type="NCBI Taxonomy" id="1076344"/>
    <lineage>
        <taxon>Eukaryota</taxon>
        <taxon>Metamonada</taxon>
        <taxon>Diplomonadida</taxon>
        <taxon>Hexamitidae</taxon>
        <taxon>Hexamitinae</taxon>
        <taxon>Trepomonas</taxon>
    </lineage>
</organism>
<evidence type="ECO:0000313" key="2">
    <source>
        <dbReference type="EMBL" id="JAP94313.1"/>
    </source>
</evidence>